<dbReference type="InterPro" id="IPR020103">
    <property type="entry name" value="PsdUridine_synth_cat_dom_sf"/>
</dbReference>
<dbReference type="InterPro" id="IPR050188">
    <property type="entry name" value="RluA_PseudoU_synthase"/>
</dbReference>
<reference evidence="7 8" key="1">
    <citation type="submission" date="2014-01" db="EMBL/GenBank/DDBJ databases">
        <authorList>
            <person name="Durkin A.S."/>
            <person name="McCorrison J."/>
            <person name="Torralba M."/>
            <person name="Gillis M."/>
            <person name="Haft D.H."/>
            <person name="Methe B."/>
            <person name="Sutton G."/>
            <person name="Nelson K.E."/>
        </authorList>
    </citation>
    <scope>NUCLEOTIDE SEQUENCE [LARGE SCALE GENOMIC DNA]</scope>
    <source>
        <strain evidence="7 8">ATCC 33093</strain>
    </source>
</reference>
<dbReference type="AlphaFoldDB" id="X8INN3"/>
<dbReference type="Gene3D" id="3.30.2350.10">
    <property type="entry name" value="Pseudouridine synthase"/>
    <property type="match status" value="1"/>
</dbReference>
<dbReference type="PROSITE" id="PS01129">
    <property type="entry name" value="PSI_RLU"/>
    <property type="match status" value="1"/>
</dbReference>
<protein>
    <recommendedName>
        <fullName evidence="5">Pseudouridine synthase</fullName>
        <ecNumber evidence="5">5.4.99.-</ecNumber>
    </recommendedName>
</protein>
<comment type="function">
    <text evidence="5">Responsible for synthesis of pseudouridine from uracil.</text>
</comment>
<dbReference type="EMBL" id="JALU01000024">
    <property type="protein sequence ID" value="EUC51713.1"/>
    <property type="molecule type" value="Genomic_DNA"/>
</dbReference>
<dbReference type="RefSeq" id="WP_036381482.1">
    <property type="nucleotide sequence ID" value="NZ_JALU01000024.1"/>
</dbReference>
<accession>X8INN3</accession>
<evidence type="ECO:0000259" key="6">
    <source>
        <dbReference type="Pfam" id="PF00849"/>
    </source>
</evidence>
<dbReference type="InterPro" id="IPR006224">
    <property type="entry name" value="PsdUridine_synth_RluA-like_CS"/>
</dbReference>
<dbReference type="PANTHER" id="PTHR21600">
    <property type="entry name" value="MITOCHONDRIAL RNA PSEUDOURIDINE SYNTHASE"/>
    <property type="match status" value="1"/>
</dbReference>
<dbReference type="PANTHER" id="PTHR21600:SF44">
    <property type="entry name" value="RIBOSOMAL LARGE SUBUNIT PSEUDOURIDINE SYNTHASE D"/>
    <property type="match status" value="1"/>
</dbReference>
<keyword evidence="3 5" id="KW-0413">Isomerase</keyword>
<evidence type="ECO:0000313" key="7">
    <source>
        <dbReference type="EMBL" id="EUC51713.1"/>
    </source>
</evidence>
<name>X8INN3_9FIRM</name>
<evidence type="ECO:0000256" key="1">
    <source>
        <dbReference type="ARBA" id="ARBA00000073"/>
    </source>
</evidence>
<evidence type="ECO:0000256" key="2">
    <source>
        <dbReference type="ARBA" id="ARBA00010876"/>
    </source>
</evidence>
<sequence length="299" mass="34099">MEKYNHTVTQDEVGLSINQIIKANFKFSSRFKTKMKYQQLVDLNDIQTPGFKKPEEGDVISIRLPQETSDFPVEDIPVIVLYEDDDLMFINKQPGIIVHPTKGHPHHTIANGIMKYMQDHDQSYKIRFANRIDMDTSGIVIVAKNANAQNDISHQMRSNTVHKQYIAIVNGIIDEDEFTVHAPIGRPREESIKRTVLEEGGKDAITDVRVLERFTNNTLVEVTLHTGRTHQIRVHLKHVGHPITGDRLYGGDAPGLMERQALHAAQMTVRHPMTKEKLTVEASLPAYRTKNVLQNRYSH</sequence>
<dbReference type="InterPro" id="IPR006145">
    <property type="entry name" value="PsdUridine_synth_RsuA/RluA"/>
</dbReference>
<dbReference type="GO" id="GO:0009982">
    <property type="term" value="F:pseudouridine synthase activity"/>
    <property type="evidence" value="ECO:0007669"/>
    <property type="project" value="InterPro"/>
</dbReference>
<evidence type="ECO:0000313" key="8">
    <source>
        <dbReference type="Proteomes" id="UP000022645"/>
    </source>
</evidence>
<dbReference type="EC" id="5.4.99.-" evidence="5"/>
<feature type="domain" description="Pseudouridine synthase RsuA/RluA-like" evidence="6">
    <location>
        <begin position="86"/>
        <end position="238"/>
    </location>
</feature>
<comment type="similarity">
    <text evidence="2 5">Belongs to the pseudouridine synthase RluA family.</text>
</comment>
<evidence type="ECO:0000256" key="5">
    <source>
        <dbReference type="RuleBase" id="RU362028"/>
    </source>
</evidence>
<comment type="catalytic activity">
    <reaction evidence="1 5">
        <text>a uridine in RNA = a pseudouridine in RNA</text>
        <dbReference type="Rhea" id="RHEA:48348"/>
        <dbReference type="Rhea" id="RHEA-COMP:12068"/>
        <dbReference type="Rhea" id="RHEA-COMP:12069"/>
        <dbReference type="ChEBI" id="CHEBI:65314"/>
        <dbReference type="ChEBI" id="CHEBI:65315"/>
    </reaction>
</comment>
<proteinExistence type="inferred from homology"/>
<evidence type="ECO:0000256" key="3">
    <source>
        <dbReference type="ARBA" id="ARBA00023235"/>
    </source>
</evidence>
<dbReference type="GO" id="GO:0003723">
    <property type="term" value="F:RNA binding"/>
    <property type="evidence" value="ECO:0007669"/>
    <property type="project" value="InterPro"/>
</dbReference>
<organism evidence="7 8">
    <name type="scientific">Mogibacterium timidum ATCC 33093</name>
    <dbReference type="NCBI Taxonomy" id="1401079"/>
    <lineage>
        <taxon>Bacteria</taxon>
        <taxon>Bacillati</taxon>
        <taxon>Bacillota</taxon>
        <taxon>Clostridia</taxon>
        <taxon>Peptostreptococcales</taxon>
        <taxon>Anaerovoracaceae</taxon>
        <taxon>Mogibacterium</taxon>
    </lineage>
</organism>
<dbReference type="GO" id="GO:0140098">
    <property type="term" value="F:catalytic activity, acting on RNA"/>
    <property type="evidence" value="ECO:0007669"/>
    <property type="project" value="UniProtKB-ARBA"/>
</dbReference>
<dbReference type="NCBIfam" id="TIGR00005">
    <property type="entry name" value="rluA_subfam"/>
    <property type="match status" value="1"/>
</dbReference>
<dbReference type="PATRIC" id="fig|1401079.3.peg.1282"/>
<evidence type="ECO:0000256" key="4">
    <source>
        <dbReference type="PIRSR" id="PIRSR606225-1"/>
    </source>
</evidence>
<comment type="caution">
    <text evidence="7">The sequence shown here is derived from an EMBL/GenBank/DDBJ whole genome shotgun (WGS) entry which is preliminary data.</text>
</comment>
<dbReference type="Pfam" id="PF00849">
    <property type="entry name" value="PseudoU_synth_2"/>
    <property type="match status" value="1"/>
</dbReference>
<feature type="active site" evidence="4">
    <location>
        <position position="133"/>
    </location>
</feature>
<dbReference type="CDD" id="cd02869">
    <property type="entry name" value="PseudoU_synth_RluA_like"/>
    <property type="match status" value="1"/>
</dbReference>
<dbReference type="InterPro" id="IPR006225">
    <property type="entry name" value="PsdUridine_synth_RluC/D"/>
</dbReference>
<dbReference type="Proteomes" id="UP000022645">
    <property type="component" value="Unassembled WGS sequence"/>
</dbReference>
<dbReference type="SUPFAM" id="SSF55120">
    <property type="entry name" value="Pseudouridine synthase"/>
    <property type="match status" value="1"/>
</dbReference>
<dbReference type="GO" id="GO:0000455">
    <property type="term" value="P:enzyme-directed rRNA pseudouridine synthesis"/>
    <property type="evidence" value="ECO:0007669"/>
    <property type="project" value="TreeGrafter"/>
</dbReference>
<gene>
    <name evidence="7" type="ORF">HMPREF0581_0552</name>
</gene>